<evidence type="ECO:0000256" key="6">
    <source>
        <dbReference type="SAM" id="Phobius"/>
    </source>
</evidence>
<keyword evidence="6" id="KW-0812">Transmembrane</keyword>
<evidence type="ECO:0000313" key="9">
    <source>
        <dbReference type="Proteomes" id="UP001285441"/>
    </source>
</evidence>
<keyword evidence="6" id="KW-1133">Transmembrane helix</keyword>
<evidence type="ECO:0000256" key="1">
    <source>
        <dbReference type="ARBA" id="ARBA00004651"/>
    </source>
</evidence>
<feature type="domain" description="FAD-binding 8" evidence="7">
    <location>
        <begin position="26"/>
        <end position="76"/>
    </location>
</feature>
<feature type="transmembrane region" description="Helical" evidence="6">
    <location>
        <begin position="12"/>
        <end position="39"/>
    </location>
</feature>
<dbReference type="SUPFAM" id="SSF63380">
    <property type="entry name" value="Riboflavin synthase domain-like"/>
    <property type="match status" value="1"/>
</dbReference>
<comment type="catalytic activity">
    <reaction evidence="5">
        <text>2 a Fe(II)-siderophore + NADP(+) + H(+) = 2 a Fe(III)-siderophore + NADPH</text>
        <dbReference type="Rhea" id="RHEA:28795"/>
        <dbReference type="Rhea" id="RHEA-COMP:11342"/>
        <dbReference type="Rhea" id="RHEA-COMP:11344"/>
        <dbReference type="ChEBI" id="CHEBI:15378"/>
        <dbReference type="ChEBI" id="CHEBI:29033"/>
        <dbReference type="ChEBI" id="CHEBI:29034"/>
        <dbReference type="ChEBI" id="CHEBI:57783"/>
        <dbReference type="ChEBI" id="CHEBI:58349"/>
        <dbReference type="EC" id="1.16.1.9"/>
    </reaction>
</comment>
<dbReference type="PANTHER" id="PTHR32361">
    <property type="entry name" value="FERRIC/CUPRIC REDUCTASE TRANSMEMBRANE COMPONENT"/>
    <property type="match status" value="1"/>
</dbReference>
<evidence type="ECO:0000256" key="5">
    <source>
        <dbReference type="ARBA" id="ARBA00048483"/>
    </source>
</evidence>
<dbReference type="GO" id="GO:0006826">
    <property type="term" value="P:iron ion transport"/>
    <property type="evidence" value="ECO:0007669"/>
    <property type="project" value="TreeGrafter"/>
</dbReference>
<dbReference type="GO" id="GO:0006879">
    <property type="term" value="P:intracellular iron ion homeostasis"/>
    <property type="evidence" value="ECO:0007669"/>
    <property type="project" value="TreeGrafter"/>
</dbReference>
<accession>A0AAE0N0R4</accession>
<reference evidence="8" key="2">
    <citation type="submission" date="2023-06" db="EMBL/GenBank/DDBJ databases">
        <authorList>
            <consortium name="Lawrence Berkeley National Laboratory"/>
            <person name="Haridas S."/>
            <person name="Hensen N."/>
            <person name="Bonometti L."/>
            <person name="Westerberg I."/>
            <person name="Brannstrom I.O."/>
            <person name="Guillou S."/>
            <person name="Cros-Aarteil S."/>
            <person name="Calhoun S."/>
            <person name="Kuo A."/>
            <person name="Mondo S."/>
            <person name="Pangilinan J."/>
            <person name="Riley R."/>
            <person name="LaButti K."/>
            <person name="Andreopoulos B."/>
            <person name="Lipzen A."/>
            <person name="Chen C."/>
            <person name="Yanf M."/>
            <person name="Daum C."/>
            <person name="Ng V."/>
            <person name="Clum A."/>
            <person name="Steindorff A."/>
            <person name="Ohm R."/>
            <person name="Martin F."/>
            <person name="Silar P."/>
            <person name="Natvig D."/>
            <person name="Lalanne C."/>
            <person name="Gautier V."/>
            <person name="Ament-velasquez S.L."/>
            <person name="Kruys A."/>
            <person name="Hutchinson M.I."/>
            <person name="Powell A.J."/>
            <person name="Barry K."/>
            <person name="Miller A.N."/>
            <person name="Grigoriev I.V."/>
            <person name="Debuchy R."/>
            <person name="Gladieux P."/>
            <person name="Thoren M.H."/>
            <person name="Johannesson H."/>
        </authorList>
    </citation>
    <scope>NUCLEOTIDE SEQUENCE</scope>
    <source>
        <strain evidence="8">CBS 232.78</strain>
    </source>
</reference>
<dbReference type="AlphaFoldDB" id="A0AAE0N0R4"/>
<dbReference type="EMBL" id="JAULSW010000012">
    <property type="protein sequence ID" value="KAK3366447.1"/>
    <property type="molecule type" value="Genomic_DNA"/>
</dbReference>
<dbReference type="GO" id="GO:0015677">
    <property type="term" value="P:copper ion import"/>
    <property type="evidence" value="ECO:0007669"/>
    <property type="project" value="TreeGrafter"/>
</dbReference>
<comment type="caution">
    <text evidence="8">The sequence shown here is derived from an EMBL/GenBank/DDBJ whole genome shotgun (WGS) entry which is preliminary data.</text>
</comment>
<name>A0AAE0N0R4_9PEZI</name>
<keyword evidence="9" id="KW-1185">Reference proteome</keyword>
<dbReference type="GO" id="GO:0005886">
    <property type="term" value="C:plasma membrane"/>
    <property type="evidence" value="ECO:0007669"/>
    <property type="project" value="UniProtKB-SubCell"/>
</dbReference>
<keyword evidence="6" id="KW-0472">Membrane</keyword>
<proteinExistence type="predicted"/>
<sequence length="80" mass="8661">MLFWHTHNYLLSWAYVAPAVAVLVGCRLARVVALGGGLLRVTVPTTMHWHAGQYVYLCLPAVSPVQSHPFTIASVCSALA</sequence>
<dbReference type="InterPro" id="IPR017938">
    <property type="entry name" value="Riboflavin_synthase-like_b-brl"/>
</dbReference>
<evidence type="ECO:0000256" key="4">
    <source>
        <dbReference type="ARBA" id="ARBA00022475"/>
    </source>
</evidence>
<dbReference type="Pfam" id="PF08022">
    <property type="entry name" value="FAD_binding_8"/>
    <property type="match status" value="1"/>
</dbReference>
<evidence type="ECO:0000313" key="8">
    <source>
        <dbReference type="EMBL" id="KAK3366447.1"/>
    </source>
</evidence>
<reference evidence="8" key="1">
    <citation type="journal article" date="2023" name="Mol. Phylogenet. Evol.">
        <title>Genome-scale phylogeny and comparative genomics of the fungal order Sordariales.</title>
        <authorList>
            <person name="Hensen N."/>
            <person name="Bonometti L."/>
            <person name="Westerberg I."/>
            <person name="Brannstrom I.O."/>
            <person name="Guillou S."/>
            <person name="Cros-Aarteil S."/>
            <person name="Calhoun S."/>
            <person name="Haridas S."/>
            <person name="Kuo A."/>
            <person name="Mondo S."/>
            <person name="Pangilinan J."/>
            <person name="Riley R."/>
            <person name="LaButti K."/>
            <person name="Andreopoulos B."/>
            <person name="Lipzen A."/>
            <person name="Chen C."/>
            <person name="Yan M."/>
            <person name="Daum C."/>
            <person name="Ng V."/>
            <person name="Clum A."/>
            <person name="Steindorff A."/>
            <person name="Ohm R.A."/>
            <person name="Martin F."/>
            <person name="Silar P."/>
            <person name="Natvig D.O."/>
            <person name="Lalanne C."/>
            <person name="Gautier V."/>
            <person name="Ament-Velasquez S.L."/>
            <person name="Kruys A."/>
            <person name="Hutchinson M.I."/>
            <person name="Powell A.J."/>
            <person name="Barry K."/>
            <person name="Miller A.N."/>
            <person name="Grigoriev I.V."/>
            <person name="Debuchy R."/>
            <person name="Gladieux P."/>
            <person name="Hiltunen Thoren M."/>
            <person name="Johannesson H."/>
        </authorList>
    </citation>
    <scope>NUCLEOTIDE SEQUENCE</scope>
    <source>
        <strain evidence="8">CBS 232.78</strain>
    </source>
</reference>
<dbReference type="InterPro" id="IPR013112">
    <property type="entry name" value="FAD-bd_8"/>
</dbReference>
<protein>
    <recommendedName>
        <fullName evidence="2">ferric-chelate reductase (NADPH)</fullName>
        <ecNumber evidence="2">1.16.1.9</ecNumber>
    </recommendedName>
</protein>
<gene>
    <name evidence="8" type="ORF">B0H63DRAFT_490382</name>
</gene>
<dbReference type="PANTHER" id="PTHR32361:SF23">
    <property type="entry name" value="FERRIC-CHELATE REDUCTASE"/>
    <property type="match status" value="1"/>
</dbReference>
<evidence type="ECO:0000256" key="2">
    <source>
        <dbReference type="ARBA" id="ARBA00012668"/>
    </source>
</evidence>
<comment type="subcellular location">
    <subcellularLocation>
        <location evidence="1">Cell membrane</location>
        <topology evidence="1">Multi-pass membrane protein</topology>
    </subcellularLocation>
</comment>
<keyword evidence="3" id="KW-0813">Transport</keyword>
<organism evidence="8 9">
    <name type="scientific">Podospora didyma</name>
    <dbReference type="NCBI Taxonomy" id="330526"/>
    <lineage>
        <taxon>Eukaryota</taxon>
        <taxon>Fungi</taxon>
        <taxon>Dikarya</taxon>
        <taxon>Ascomycota</taxon>
        <taxon>Pezizomycotina</taxon>
        <taxon>Sordariomycetes</taxon>
        <taxon>Sordariomycetidae</taxon>
        <taxon>Sordariales</taxon>
        <taxon>Podosporaceae</taxon>
        <taxon>Podospora</taxon>
    </lineage>
</organism>
<evidence type="ECO:0000259" key="7">
    <source>
        <dbReference type="Pfam" id="PF08022"/>
    </source>
</evidence>
<dbReference type="Proteomes" id="UP001285441">
    <property type="component" value="Unassembled WGS sequence"/>
</dbReference>
<dbReference type="EC" id="1.16.1.9" evidence="2"/>
<evidence type="ECO:0000256" key="3">
    <source>
        <dbReference type="ARBA" id="ARBA00022448"/>
    </source>
</evidence>
<dbReference type="InterPro" id="IPR051410">
    <property type="entry name" value="Ferric/Cupric_Reductase"/>
</dbReference>
<keyword evidence="4" id="KW-1003">Cell membrane</keyword>
<dbReference type="GO" id="GO:0052851">
    <property type="term" value="F:ferric-chelate reductase (NADPH) activity"/>
    <property type="evidence" value="ECO:0007669"/>
    <property type="project" value="UniProtKB-EC"/>
</dbReference>